<reference evidence="2" key="1">
    <citation type="submission" date="2021-06" db="EMBL/GenBank/DDBJ databases">
        <authorList>
            <person name="Hodson N. C."/>
            <person name="Mongue J. A."/>
            <person name="Jaron S. K."/>
        </authorList>
    </citation>
    <scope>NUCLEOTIDE SEQUENCE</scope>
</reference>
<feature type="transmembrane region" description="Helical" evidence="1">
    <location>
        <begin position="20"/>
        <end position="42"/>
    </location>
</feature>
<dbReference type="EMBL" id="CAJVCH010024758">
    <property type="protein sequence ID" value="CAG7697356.1"/>
    <property type="molecule type" value="Genomic_DNA"/>
</dbReference>
<keyword evidence="1" id="KW-0812">Transmembrane</keyword>
<keyword evidence="1" id="KW-1133">Transmembrane helix</keyword>
<keyword evidence="1" id="KW-0472">Membrane</keyword>
<dbReference type="Proteomes" id="UP000708208">
    <property type="component" value="Unassembled WGS sequence"/>
</dbReference>
<gene>
    <name evidence="2" type="ORF">AFUS01_LOCUS4004</name>
</gene>
<sequence>FVAWHLPPWCSLPTTTKKKLLRVGIVCCFCCFVSSVTSAPISKSPEEKLRRRLLVRGRLHVNQSSWENYFHCIDTWLDNNRRILMP</sequence>
<accession>A0A8J2NU93</accession>
<evidence type="ECO:0000256" key="1">
    <source>
        <dbReference type="SAM" id="Phobius"/>
    </source>
</evidence>
<keyword evidence="3" id="KW-1185">Reference proteome</keyword>
<feature type="non-terminal residue" evidence="2">
    <location>
        <position position="1"/>
    </location>
</feature>
<name>A0A8J2NU93_9HEXA</name>
<dbReference type="AlphaFoldDB" id="A0A8J2NU93"/>
<protein>
    <submittedName>
        <fullName evidence="2">Uncharacterized protein</fullName>
    </submittedName>
</protein>
<organism evidence="2 3">
    <name type="scientific">Allacma fusca</name>
    <dbReference type="NCBI Taxonomy" id="39272"/>
    <lineage>
        <taxon>Eukaryota</taxon>
        <taxon>Metazoa</taxon>
        <taxon>Ecdysozoa</taxon>
        <taxon>Arthropoda</taxon>
        <taxon>Hexapoda</taxon>
        <taxon>Collembola</taxon>
        <taxon>Symphypleona</taxon>
        <taxon>Sminthuridae</taxon>
        <taxon>Allacma</taxon>
    </lineage>
</organism>
<evidence type="ECO:0000313" key="3">
    <source>
        <dbReference type="Proteomes" id="UP000708208"/>
    </source>
</evidence>
<proteinExistence type="predicted"/>
<evidence type="ECO:0000313" key="2">
    <source>
        <dbReference type="EMBL" id="CAG7697356.1"/>
    </source>
</evidence>
<comment type="caution">
    <text evidence="2">The sequence shown here is derived from an EMBL/GenBank/DDBJ whole genome shotgun (WGS) entry which is preliminary data.</text>
</comment>